<sequence length="585" mass="66124">MGKKKSCQNVKVPRPLNAAERKLYGWVEEAIFTQPSVVLGDSLPELRRNMRLTEEAVAEGDFVLEAAGHQTGCRYGEVMTRCRVAISQLHLNGWGLLRTFEKVCLHFGFRPTSRLFLYIYDILIPPTGYGFISFRARHGCKLFGIFEESIQEFKWHYFKVLPAPGRGAFWLDDKGRPFPWVYWNREVKDFVIHELDTLETAVFEFLVLLPAGLPKRNILTCRWILDNDDTVVGKYLDDLLLVEMKKTKLDRMMEMMAEPTRMAPRSVLPTGVPAAIAAASAASAGPSFNPTTPSVQVPPPPPTASKAKKSSSKRERPDKVDVGLEETAKEDLDADLRQKRRRREKGKEDDIVNRVLGDDAVWEHAVNPLDLAFPKKFNYRKALGVGLTSASLGLEVTLKAKTKTEEELLAVKDQLSFLKVERDSALEYLPLKEKADSLAQQLSQKEVEHKSALERMAQLDEDIKVLKVRLLDYAQLSVINDQKRAKAAESSVKSLTVSLETAQAELRKSREEADYWCTEWKSLGTEAQEMCQETLEIVLDQVSHLCHGVDFSAITLKTRWDLKGKRIYVPEELLGDSAEVCKDSP</sequence>
<evidence type="ECO:0000256" key="2">
    <source>
        <dbReference type="SAM" id="MobiDB-lite"/>
    </source>
</evidence>
<comment type="caution">
    <text evidence="3">The sequence shown here is derived from an EMBL/GenBank/DDBJ whole genome shotgun (WGS) entry which is preliminary data.</text>
</comment>
<accession>A0ABU6U1N3</accession>
<organism evidence="3 4">
    <name type="scientific">Stylosanthes scabra</name>
    <dbReference type="NCBI Taxonomy" id="79078"/>
    <lineage>
        <taxon>Eukaryota</taxon>
        <taxon>Viridiplantae</taxon>
        <taxon>Streptophyta</taxon>
        <taxon>Embryophyta</taxon>
        <taxon>Tracheophyta</taxon>
        <taxon>Spermatophyta</taxon>
        <taxon>Magnoliopsida</taxon>
        <taxon>eudicotyledons</taxon>
        <taxon>Gunneridae</taxon>
        <taxon>Pentapetalae</taxon>
        <taxon>rosids</taxon>
        <taxon>fabids</taxon>
        <taxon>Fabales</taxon>
        <taxon>Fabaceae</taxon>
        <taxon>Papilionoideae</taxon>
        <taxon>50 kb inversion clade</taxon>
        <taxon>dalbergioids sensu lato</taxon>
        <taxon>Dalbergieae</taxon>
        <taxon>Pterocarpus clade</taxon>
        <taxon>Stylosanthes</taxon>
    </lineage>
</organism>
<dbReference type="EMBL" id="JASCZI010120832">
    <property type="protein sequence ID" value="MED6155001.1"/>
    <property type="molecule type" value="Genomic_DNA"/>
</dbReference>
<keyword evidence="1" id="KW-0175">Coiled coil</keyword>
<evidence type="ECO:0000256" key="1">
    <source>
        <dbReference type="SAM" id="Coils"/>
    </source>
</evidence>
<protein>
    <submittedName>
        <fullName evidence="3">Uncharacterized protein</fullName>
    </submittedName>
</protein>
<keyword evidence="4" id="KW-1185">Reference proteome</keyword>
<feature type="coiled-coil region" evidence="1">
    <location>
        <begin position="435"/>
        <end position="512"/>
    </location>
</feature>
<gene>
    <name evidence="3" type="ORF">PIB30_001683</name>
</gene>
<feature type="region of interest" description="Disordered" evidence="2">
    <location>
        <begin position="283"/>
        <end position="327"/>
    </location>
</feature>
<reference evidence="3 4" key="1">
    <citation type="journal article" date="2023" name="Plants (Basel)">
        <title>Bridging the Gap: Combining Genomics and Transcriptomics Approaches to Understand Stylosanthes scabra, an Orphan Legume from the Brazilian Caatinga.</title>
        <authorList>
            <person name="Ferreira-Neto J.R.C."/>
            <person name="da Silva M.D."/>
            <person name="Binneck E."/>
            <person name="de Melo N.F."/>
            <person name="da Silva R.H."/>
            <person name="de Melo A.L.T.M."/>
            <person name="Pandolfi V."/>
            <person name="Bustamante F.O."/>
            <person name="Brasileiro-Vidal A.C."/>
            <person name="Benko-Iseppon A.M."/>
        </authorList>
    </citation>
    <scope>NUCLEOTIDE SEQUENCE [LARGE SCALE GENOMIC DNA]</scope>
    <source>
        <tissue evidence="3">Leaves</tissue>
    </source>
</reference>
<evidence type="ECO:0000313" key="4">
    <source>
        <dbReference type="Proteomes" id="UP001341840"/>
    </source>
</evidence>
<dbReference type="Proteomes" id="UP001341840">
    <property type="component" value="Unassembled WGS sequence"/>
</dbReference>
<name>A0ABU6U1N3_9FABA</name>
<proteinExistence type="predicted"/>
<feature type="compositionally biased region" description="Low complexity" evidence="2">
    <location>
        <begin position="283"/>
        <end position="295"/>
    </location>
</feature>
<feature type="compositionally biased region" description="Basic and acidic residues" evidence="2">
    <location>
        <begin position="312"/>
        <end position="327"/>
    </location>
</feature>
<evidence type="ECO:0000313" key="3">
    <source>
        <dbReference type="EMBL" id="MED6155001.1"/>
    </source>
</evidence>